<evidence type="ECO:0000313" key="1">
    <source>
        <dbReference type="EMBL" id="EDM88836.1"/>
    </source>
</evidence>
<dbReference type="Proteomes" id="UP000006002">
    <property type="component" value="Unassembled WGS sequence"/>
</dbReference>
<dbReference type="AlphaFoldDB" id="A5ZPP0"/>
<name>A5ZPP0_9FIRM</name>
<evidence type="ECO:0000313" key="2">
    <source>
        <dbReference type="Proteomes" id="UP000006002"/>
    </source>
</evidence>
<accession>A5ZPP0</accession>
<sequence length="47" mass="5236">MGKIEFITRIQVNGVKEEVSGAKASEIIRERVENALQAMNYEKRAAG</sequence>
<comment type="caution">
    <text evidence="1">The sequence shown here is derived from an EMBL/GenBank/DDBJ whole genome shotgun (WGS) entry which is preliminary data.</text>
</comment>
<dbReference type="HOGENOM" id="CLU_3165223_0_0_9"/>
<reference evidence="1 2" key="1">
    <citation type="submission" date="2007-03" db="EMBL/GenBank/DDBJ databases">
        <authorList>
            <person name="Fulton L."/>
            <person name="Clifton S."/>
            <person name="Fulton B."/>
            <person name="Xu J."/>
            <person name="Minx P."/>
            <person name="Pepin K.H."/>
            <person name="Johnson M."/>
            <person name="Thiruvilangam P."/>
            <person name="Bhonagiri V."/>
            <person name="Nash W.E."/>
            <person name="Mardis E.R."/>
            <person name="Wilson R.K."/>
        </authorList>
    </citation>
    <scope>NUCLEOTIDE SEQUENCE [LARGE SCALE GENOMIC DNA]</scope>
    <source>
        <strain evidence="1 2">ATCC 29174</strain>
    </source>
</reference>
<organism evidence="1 2">
    <name type="scientific">Blautia obeum ATCC 29174</name>
    <dbReference type="NCBI Taxonomy" id="411459"/>
    <lineage>
        <taxon>Bacteria</taxon>
        <taxon>Bacillati</taxon>
        <taxon>Bacillota</taxon>
        <taxon>Clostridia</taxon>
        <taxon>Lachnospirales</taxon>
        <taxon>Lachnospiraceae</taxon>
        <taxon>Blautia</taxon>
    </lineage>
</organism>
<gene>
    <name evidence="1" type="ORF">RUMOBE_00957</name>
</gene>
<dbReference type="GeneID" id="79803213"/>
<reference evidence="1 2" key="2">
    <citation type="submission" date="2007-04" db="EMBL/GenBank/DDBJ databases">
        <title>Draft genome sequence of Ruminococcus obeum (ATCC 29174).</title>
        <authorList>
            <person name="Sudarsanam P."/>
            <person name="Ley R."/>
            <person name="Guruge J."/>
            <person name="Turnbaugh P.J."/>
            <person name="Mahowald M."/>
            <person name="Liep D."/>
            <person name="Gordon J."/>
        </authorList>
    </citation>
    <scope>NUCLEOTIDE SEQUENCE [LARGE SCALE GENOMIC DNA]</scope>
    <source>
        <strain evidence="1 2">ATCC 29174</strain>
    </source>
</reference>
<dbReference type="RefSeq" id="WP_005427156.1">
    <property type="nucleotide sequence ID" value="NZ_CP102265.1"/>
</dbReference>
<dbReference type="EMBL" id="AAVO02000002">
    <property type="protein sequence ID" value="EDM88836.1"/>
    <property type="molecule type" value="Genomic_DNA"/>
</dbReference>
<protein>
    <submittedName>
        <fullName evidence="1">Uncharacterized protein</fullName>
    </submittedName>
</protein>
<proteinExistence type="predicted"/>